<sequence length="331" mass="34745">MSSSLKGVLFALAGYASFSAHDAVIKYLGGSYAPAQILFFSVIFSFPFATVMMMGDRKAGTLRPVNPGWVAVRTIAVTVTTLSAFYAFTQLPLAQVYAFIFAAPLLITILSIPILGERVGIHRWVAVMIGLAGVLIVLRPGAEALTAGHIAGLVAAAGSATVSVITRKIGREERAAVLMLYPMVTNVILMGAVLPFVYNPVPLGDLARFGVIAALGFTGGLCVIAAYRHADAALVAPMQYSQIIWGAGFGFLIFNEVPDRYTGLGAAVIIFSGLYVVIRESLGGKSTNTPVLRTRTRTGAASSPNVGAFVRGRTFGDITAQNPLANAGEGQ</sequence>
<feature type="domain" description="EamA" evidence="7">
    <location>
        <begin position="6"/>
        <end position="138"/>
    </location>
</feature>
<evidence type="ECO:0000313" key="8">
    <source>
        <dbReference type="EMBL" id="THH36206.1"/>
    </source>
</evidence>
<feature type="transmembrane region" description="Helical" evidence="6">
    <location>
        <begin position="209"/>
        <end position="227"/>
    </location>
</feature>
<feature type="transmembrane region" description="Helical" evidence="6">
    <location>
        <begin position="177"/>
        <end position="197"/>
    </location>
</feature>
<name>A0A4S4NA84_9RHOB</name>
<feature type="transmembrane region" description="Helical" evidence="6">
    <location>
        <begin position="144"/>
        <end position="165"/>
    </location>
</feature>
<comment type="caution">
    <text evidence="8">The sequence shown here is derived from an EMBL/GenBank/DDBJ whole genome shotgun (WGS) entry which is preliminary data.</text>
</comment>
<dbReference type="Gene3D" id="1.10.3730.20">
    <property type="match status" value="1"/>
</dbReference>
<accession>A0A4S4NA84</accession>
<dbReference type="OrthoDB" id="7818056at2"/>
<comment type="subcellular location">
    <subcellularLocation>
        <location evidence="1">Membrane</location>
        <topology evidence="1">Multi-pass membrane protein</topology>
    </subcellularLocation>
</comment>
<dbReference type="PANTHER" id="PTHR22911">
    <property type="entry name" value="ACYL-MALONYL CONDENSING ENZYME-RELATED"/>
    <property type="match status" value="1"/>
</dbReference>
<dbReference type="EMBL" id="SRKY01000003">
    <property type="protein sequence ID" value="THH36206.1"/>
    <property type="molecule type" value="Genomic_DNA"/>
</dbReference>
<dbReference type="InterPro" id="IPR037185">
    <property type="entry name" value="EmrE-like"/>
</dbReference>
<evidence type="ECO:0000313" key="9">
    <source>
        <dbReference type="Proteomes" id="UP000306602"/>
    </source>
</evidence>
<feature type="transmembrane region" description="Helical" evidence="6">
    <location>
        <begin position="94"/>
        <end position="114"/>
    </location>
</feature>
<comment type="similarity">
    <text evidence="2">Belongs to the drug/metabolite transporter (DMT) superfamily. 10 TMS drug/metabolite exporter (DME) (TC 2.A.7.3) family.</text>
</comment>
<evidence type="ECO:0000256" key="1">
    <source>
        <dbReference type="ARBA" id="ARBA00004141"/>
    </source>
</evidence>
<keyword evidence="3 6" id="KW-0812">Transmembrane</keyword>
<protein>
    <submittedName>
        <fullName evidence="8">DMT family transporter</fullName>
    </submittedName>
</protein>
<keyword evidence="9" id="KW-1185">Reference proteome</keyword>
<evidence type="ECO:0000256" key="4">
    <source>
        <dbReference type="ARBA" id="ARBA00022989"/>
    </source>
</evidence>
<feature type="transmembrane region" description="Helical" evidence="6">
    <location>
        <begin position="260"/>
        <end position="278"/>
    </location>
</feature>
<dbReference type="Pfam" id="PF00892">
    <property type="entry name" value="EamA"/>
    <property type="match status" value="2"/>
</dbReference>
<dbReference type="AlphaFoldDB" id="A0A4S4NA84"/>
<evidence type="ECO:0000256" key="5">
    <source>
        <dbReference type="ARBA" id="ARBA00023136"/>
    </source>
</evidence>
<feature type="transmembrane region" description="Helical" evidence="6">
    <location>
        <begin position="67"/>
        <end position="88"/>
    </location>
</feature>
<evidence type="ECO:0000256" key="2">
    <source>
        <dbReference type="ARBA" id="ARBA00009853"/>
    </source>
</evidence>
<reference evidence="8 9" key="1">
    <citation type="submission" date="2019-04" db="EMBL/GenBank/DDBJ databases">
        <title>Shimia ponticola sp. nov., isolated from seawater.</title>
        <authorList>
            <person name="Kim Y.-O."/>
            <person name="Yoon J.-H."/>
        </authorList>
    </citation>
    <scope>NUCLEOTIDE SEQUENCE [LARGE SCALE GENOMIC DNA]</scope>
    <source>
        <strain evidence="8 9">MYP11</strain>
    </source>
</reference>
<evidence type="ECO:0000256" key="6">
    <source>
        <dbReference type="SAM" id="Phobius"/>
    </source>
</evidence>
<dbReference type="Proteomes" id="UP000306602">
    <property type="component" value="Unassembled WGS sequence"/>
</dbReference>
<keyword evidence="5 6" id="KW-0472">Membrane</keyword>
<evidence type="ECO:0000256" key="3">
    <source>
        <dbReference type="ARBA" id="ARBA00022692"/>
    </source>
</evidence>
<feature type="transmembrane region" description="Helical" evidence="6">
    <location>
        <begin position="234"/>
        <end position="254"/>
    </location>
</feature>
<dbReference type="PANTHER" id="PTHR22911:SF6">
    <property type="entry name" value="SOLUTE CARRIER FAMILY 35 MEMBER G1"/>
    <property type="match status" value="1"/>
</dbReference>
<feature type="transmembrane region" description="Helical" evidence="6">
    <location>
        <begin position="121"/>
        <end position="138"/>
    </location>
</feature>
<organism evidence="8 9">
    <name type="scientific">Aliishimia ponticola</name>
    <dbReference type="NCBI Taxonomy" id="2499833"/>
    <lineage>
        <taxon>Bacteria</taxon>
        <taxon>Pseudomonadati</taxon>
        <taxon>Pseudomonadota</taxon>
        <taxon>Alphaproteobacteria</taxon>
        <taxon>Rhodobacterales</taxon>
        <taxon>Paracoccaceae</taxon>
        <taxon>Aliishimia</taxon>
    </lineage>
</organism>
<proteinExistence type="inferred from homology"/>
<feature type="transmembrane region" description="Helical" evidence="6">
    <location>
        <begin position="32"/>
        <end position="55"/>
    </location>
</feature>
<dbReference type="RefSeq" id="WP_136463675.1">
    <property type="nucleotide sequence ID" value="NZ_SRKY01000003.1"/>
</dbReference>
<gene>
    <name evidence="8" type="ORF">E4Z66_14260</name>
</gene>
<evidence type="ECO:0000259" key="7">
    <source>
        <dbReference type="Pfam" id="PF00892"/>
    </source>
</evidence>
<dbReference type="SUPFAM" id="SSF103481">
    <property type="entry name" value="Multidrug resistance efflux transporter EmrE"/>
    <property type="match status" value="2"/>
</dbReference>
<feature type="domain" description="EamA" evidence="7">
    <location>
        <begin position="147"/>
        <end position="277"/>
    </location>
</feature>
<dbReference type="GO" id="GO:0016020">
    <property type="term" value="C:membrane"/>
    <property type="evidence" value="ECO:0007669"/>
    <property type="project" value="UniProtKB-SubCell"/>
</dbReference>
<dbReference type="InterPro" id="IPR000620">
    <property type="entry name" value="EamA_dom"/>
</dbReference>
<keyword evidence="4 6" id="KW-1133">Transmembrane helix</keyword>